<name>A0A179HDH0_PURLI</name>
<organism evidence="1 2">
    <name type="scientific">Purpureocillium lilacinum</name>
    <name type="common">Paecilomyces lilacinus</name>
    <dbReference type="NCBI Taxonomy" id="33203"/>
    <lineage>
        <taxon>Eukaryota</taxon>
        <taxon>Fungi</taxon>
        <taxon>Dikarya</taxon>
        <taxon>Ascomycota</taxon>
        <taxon>Pezizomycotina</taxon>
        <taxon>Sordariomycetes</taxon>
        <taxon>Hypocreomycetidae</taxon>
        <taxon>Hypocreales</taxon>
        <taxon>Ophiocordycipitaceae</taxon>
        <taxon>Purpureocillium</taxon>
    </lineage>
</organism>
<dbReference type="Proteomes" id="UP000078240">
    <property type="component" value="Unassembled WGS sequence"/>
</dbReference>
<proteinExistence type="predicted"/>
<accession>A0A179HDH0</accession>
<sequence length="110" mass="12256">MPGLVRRQTRQPGSFPLTFVLSQRLGCGFGAQHTPAVHLLFALVSLRALSPQASRPSRTSMEQAFAFLFRCSRSVREPADFASSRLESRTSERLVRGVARLFVLFGMTSR</sequence>
<evidence type="ECO:0000313" key="1">
    <source>
        <dbReference type="EMBL" id="OAQ88012.1"/>
    </source>
</evidence>
<comment type="caution">
    <text evidence="1">The sequence shown here is derived from an EMBL/GenBank/DDBJ whole genome shotgun (WGS) entry which is preliminary data.</text>
</comment>
<dbReference type="AlphaFoldDB" id="A0A179HDH0"/>
<gene>
    <name evidence="1" type="ORF">VFPBJ_02053</name>
</gene>
<evidence type="ECO:0000313" key="2">
    <source>
        <dbReference type="Proteomes" id="UP000078240"/>
    </source>
</evidence>
<reference evidence="1 2" key="1">
    <citation type="submission" date="2016-01" db="EMBL/GenBank/DDBJ databases">
        <title>Biosynthesis of antibiotic leucinostatins and their inhibition on Phytophthora in bio-control Purpureocillium lilacinum.</title>
        <authorList>
            <person name="Wang G."/>
            <person name="Liu Z."/>
            <person name="Lin R."/>
            <person name="Li E."/>
            <person name="Mao Z."/>
            <person name="Ling J."/>
            <person name="Yin W."/>
            <person name="Xie B."/>
        </authorList>
    </citation>
    <scope>NUCLEOTIDE SEQUENCE [LARGE SCALE GENOMIC DNA]</scope>
    <source>
        <strain evidence="1">PLBJ-1</strain>
    </source>
</reference>
<protein>
    <submittedName>
        <fullName evidence="1">Uncharacterized protein</fullName>
    </submittedName>
</protein>
<dbReference type="EMBL" id="LSBH01000001">
    <property type="protein sequence ID" value="OAQ88012.1"/>
    <property type="molecule type" value="Genomic_DNA"/>
</dbReference>